<feature type="signal peptide" evidence="1">
    <location>
        <begin position="1"/>
        <end position="21"/>
    </location>
</feature>
<accession>A0A7Y2E8V4</accession>
<evidence type="ECO:0000256" key="1">
    <source>
        <dbReference type="SAM" id="SignalP"/>
    </source>
</evidence>
<dbReference type="Pfam" id="PF09055">
    <property type="entry name" value="Sod_Ni"/>
    <property type="match status" value="1"/>
</dbReference>
<gene>
    <name evidence="2" type="ORF">HKN21_11295</name>
</gene>
<dbReference type="AlphaFoldDB" id="A0A7Y2E8V4"/>
<organism evidence="2 3">
    <name type="scientific">Eiseniibacteriota bacterium</name>
    <dbReference type="NCBI Taxonomy" id="2212470"/>
    <lineage>
        <taxon>Bacteria</taxon>
        <taxon>Candidatus Eiseniibacteriota</taxon>
    </lineage>
</organism>
<evidence type="ECO:0000313" key="2">
    <source>
        <dbReference type="EMBL" id="NNF07336.1"/>
    </source>
</evidence>
<name>A0A7Y2E8V4_UNCEI</name>
<evidence type="ECO:0000313" key="3">
    <source>
        <dbReference type="Proteomes" id="UP000547674"/>
    </source>
</evidence>
<dbReference type="EMBL" id="JABDJR010000453">
    <property type="protein sequence ID" value="NNF07336.1"/>
    <property type="molecule type" value="Genomic_DNA"/>
</dbReference>
<dbReference type="InterPro" id="IPR036502">
    <property type="entry name" value="NiSOD_sf"/>
</dbReference>
<dbReference type="GO" id="GO:0004784">
    <property type="term" value="F:superoxide dismutase activity"/>
    <property type="evidence" value="ECO:0007669"/>
    <property type="project" value="InterPro"/>
</dbReference>
<reference evidence="2 3" key="1">
    <citation type="submission" date="2020-03" db="EMBL/GenBank/DDBJ databases">
        <title>Metabolic flexibility allows generalist bacteria to become dominant in a frequently disturbed ecosystem.</title>
        <authorList>
            <person name="Chen Y.-J."/>
            <person name="Leung P.M."/>
            <person name="Bay S.K."/>
            <person name="Hugenholtz P."/>
            <person name="Kessler A.J."/>
            <person name="Shelley G."/>
            <person name="Waite D.W."/>
            <person name="Cook P.L."/>
            <person name="Greening C."/>
        </authorList>
    </citation>
    <scope>NUCLEOTIDE SEQUENCE [LARGE SCALE GENOMIC DNA]</scope>
    <source>
        <strain evidence="2">SS_bin_28</strain>
    </source>
</reference>
<proteinExistence type="predicted"/>
<protein>
    <submittedName>
        <fullName evidence="2">Superoxide dismutase</fullName>
    </submittedName>
</protein>
<dbReference type="Gene3D" id="1.20.120.400">
    <property type="entry name" value="Nickel-containing superoxide dismutase"/>
    <property type="match status" value="1"/>
</dbReference>
<keyword evidence="1" id="KW-0732">Signal</keyword>
<dbReference type="SUPFAM" id="SSF109770">
    <property type="entry name" value="Nickel-containing superoxide dismutase, NiSOD"/>
    <property type="match status" value="1"/>
</dbReference>
<dbReference type="InterPro" id="IPR014123">
    <property type="entry name" value="Superoxide_dismutase_Ni-type"/>
</dbReference>
<dbReference type="GO" id="GO:0016151">
    <property type="term" value="F:nickel cation binding"/>
    <property type="evidence" value="ECO:0007669"/>
    <property type="project" value="InterPro"/>
</dbReference>
<comment type="caution">
    <text evidence="2">The sequence shown here is derived from an EMBL/GenBank/DDBJ whole genome shotgun (WGS) entry which is preliminary data.</text>
</comment>
<sequence length="152" mass="17535">MKKIVVLFLGLAILAPSLAWAHCQIPCGIYTDELRFKTIEEHAQTIEKAMAQIGDKKNEGHQQVRWIMNKESHAQEIQDIVSAYFLTQRIKPVKVGAEGRVAYEKSLELLHHMTFYAMKCKQTTDANHVAHLREATKAFHDHYFQGKEHNHE</sequence>
<feature type="chain" id="PRO_5031442028" evidence="1">
    <location>
        <begin position="22"/>
        <end position="152"/>
    </location>
</feature>
<dbReference type="Proteomes" id="UP000547674">
    <property type="component" value="Unassembled WGS sequence"/>
</dbReference>